<dbReference type="Proteomes" id="UP000427906">
    <property type="component" value="Chromosome"/>
</dbReference>
<sequence length="114" mass="13093">MTGLEDLKIATLSPEDLETIRILEKKLGPAVRLVAVETKDVLYALEAKMGPNQWQRVDEVYPMIRDIKAYYAEQEAAREAKGWLKGFLINNSLTPRPKKRPIRIRQVVNTESEK</sequence>
<evidence type="ECO:0000256" key="1">
    <source>
        <dbReference type="SAM" id="MobiDB-lite"/>
    </source>
</evidence>
<dbReference type="AlphaFoldDB" id="A0A5K7YRS5"/>
<dbReference type="KEGG" id="dalk:DSCA_59060"/>
<protein>
    <submittedName>
        <fullName evidence="2">Uncharacterized protein</fullName>
    </submittedName>
</protein>
<evidence type="ECO:0000313" key="3">
    <source>
        <dbReference type="Proteomes" id="UP000427906"/>
    </source>
</evidence>
<name>A0A5K7YRS5_9BACT</name>
<proteinExistence type="predicted"/>
<dbReference type="OrthoDB" id="5421176at2"/>
<feature type="region of interest" description="Disordered" evidence="1">
    <location>
        <begin position="93"/>
        <end position="114"/>
    </location>
</feature>
<keyword evidence="3" id="KW-1185">Reference proteome</keyword>
<reference evidence="2 3" key="1">
    <citation type="submission" date="2019-11" db="EMBL/GenBank/DDBJ databases">
        <title>Comparative genomics of hydrocarbon-degrading Desulfosarcina strains.</title>
        <authorList>
            <person name="Watanabe M."/>
            <person name="Kojima H."/>
            <person name="Fukui M."/>
        </authorList>
    </citation>
    <scope>NUCLEOTIDE SEQUENCE [LARGE SCALE GENOMIC DNA]</scope>
    <source>
        <strain evidence="2 3">PL12</strain>
    </source>
</reference>
<organism evidence="2 3">
    <name type="scientific">Desulfosarcina alkanivorans</name>
    <dbReference type="NCBI Taxonomy" id="571177"/>
    <lineage>
        <taxon>Bacteria</taxon>
        <taxon>Pseudomonadati</taxon>
        <taxon>Thermodesulfobacteriota</taxon>
        <taxon>Desulfobacteria</taxon>
        <taxon>Desulfobacterales</taxon>
        <taxon>Desulfosarcinaceae</taxon>
        <taxon>Desulfosarcina</taxon>
    </lineage>
</organism>
<gene>
    <name evidence="2" type="ORF">DSCA_59060</name>
</gene>
<evidence type="ECO:0000313" key="2">
    <source>
        <dbReference type="EMBL" id="BBO71976.1"/>
    </source>
</evidence>
<dbReference type="EMBL" id="AP021874">
    <property type="protein sequence ID" value="BBO71976.1"/>
    <property type="molecule type" value="Genomic_DNA"/>
</dbReference>
<dbReference type="RefSeq" id="WP_155319741.1">
    <property type="nucleotide sequence ID" value="NZ_AP021874.1"/>
</dbReference>
<accession>A0A5K7YRS5</accession>